<proteinExistence type="predicted"/>
<dbReference type="RefSeq" id="WP_228020827.1">
    <property type="nucleotide sequence ID" value="NZ_BHVU01000113.1"/>
</dbReference>
<evidence type="ECO:0008006" key="3">
    <source>
        <dbReference type="Google" id="ProtNLM"/>
    </source>
</evidence>
<dbReference type="EMBL" id="BHVU01000113">
    <property type="protein sequence ID" value="GCA93511.1"/>
    <property type="molecule type" value="Genomic_DNA"/>
</dbReference>
<accession>A0A510PIC7</accession>
<dbReference type="Proteomes" id="UP000321223">
    <property type="component" value="Unassembled WGS sequence"/>
</dbReference>
<comment type="caution">
    <text evidence="1">The sequence shown here is derived from an EMBL/GenBank/DDBJ whole genome shotgun (WGS) entry which is preliminary data.</text>
</comment>
<organism evidence="1 2">
    <name type="scientific">Microcystis aeruginosa 11-30S32</name>
    <dbReference type="NCBI Taxonomy" id="2358142"/>
    <lineage>
        <taxon>Bacteria</taxon>
        <taxon>Bacillati</taxon>
        <taxon>Cyanobacteriota</taxon>
        <taxon>Cyanophyceae</taxon>
        <taxon>Oscillatoriophycideae</taxon>
        <taxon>Chroococcales</taxon>
        <taxon>Microcystaceae</taxon>
        <taxon>Microcystis</taxon>
    </lineage>
</organism>
<protein>
    <recommendedName>
        <fullName evidence="3">PEP-CTERM sorting domain-containing protein</fullName>
    </recommendedName>
</protein>
<gene>
    <name evidence="1" type="ORF">MAE30S32_21630</name>
</gene>
<dbReference type="AlphaFoldDB" id="A0A510PIC7"/>
<evidence type="ECO:0000313" key="2">
    <source>
        <dbReference type="Proteomes" id="UP000321223"/>
    </source>
</evidence>
<sequence length="247" mass="26891">MKWMIKSVSFALIPSCLYLCLFPSKVGAFGKGPWYLITFSLEYVTEPALDGNGNPIYDNKGNPVYKTRIALDPPPSDPVTRFGTEIIYNPNEVQISEDSLSYGFLCEFTSNGGCPTNDGILSATFGSPLGNTNTSWSFNINNQAGLATLNADFSNNPVDVEGHTYFFGFTTLWSDPKYFSQSTVTLQNEYCKTISTETTDQNGCGEPIPEPTSTLSLLSLGILGAGATLKRKVKRSHSTEKEPTNVG</sequence>
<dbReference type="NCBIfam" id="TIGR02595">
    <property type="entry name" value="PEP_CTERM"/>
    <property type="match status" value="1"/>
</dbReference>
<reference evidence="1 2" key="1">
    <citation type="journal article" date="2019" name="Appl. Environ. Microbiol.">
        <title>Co-occurrence of broad and narrow host-range viruses infecting the toxic bloom-forming cyanobacterium Microcystis aeruginosa.</title>
        <authorList>
            <person name="Morimoto D."/>
            <person name="Tominaga K."/>
            <person name="Nishimura Y."/>
            <person name="Yoshida N."/>
            <person name="Kimura S."/>
            <person name="Sako Y."/>
            <person name="Yoshida T."/>
        </authorList>
    </citation>
    <scope>NUCLEOTIDE SEQUENCE [LARGE SCALE GENOMIC DNA]</scope>
    <source>
        <strain evidence="1 2">11-30S32</strain>
    </source>
</reference>
<name>A0A510PIC7_MICAE</name>
<evidence type="ECO:0000313" key="1">
    <source>
        <dbReference type="EMBL" id="GCA93511.1"/>
    </source>
</evidence>
<dbReference type="InterPro" id="IPR013424">
    <property type="entry name" value="Ice-binding_C"/>
</dbReference>